<dbReference type="RefSeq" id="WP_122903635.1">
    <property type="nucleotide sequence ID" value="NZ_RHHS01000013.1"/>
</dbReference>
<dbReference type="OrthoDB" id="2893663at2"/>
<protein>
    <submittedName>
        <fullName evidence="1">Uncharacterized protein</fullName>
    </submittedName>
</protein>
<organism evidence="1 2">
    <name type="scientific">Brevibacillus gelatini</name>
    <dbReference type="NCBI Taxonomy" id="1655277"/>
    <lineage>
        <taxon>Bacteria</taxon>
        <taxon>Bacillati</taxon>
        <taxon>Bacillota</taxon>
        <taxon>Bacilli</taxon>
        <taxon>Bacillales</taxon>
        <taxon>Paenibacillaceae</taxon>
        <taxon>Brevibacillus</taxon>
    </lineage>
</organism>
<dbReference type="Proteomes" id="UP000268829">
    <property type="component" value="Unassembled WGS sequence"/>
</dbReference>
<evidence type="ECO:0000313" key="1">
    <source>
        <dbReference type="EMBL" id="RNB59468.1"/>
    </source>
</evidence>
<comment type="caution">
    <text evidence="1">The sequence shown here is derived from an EMBL/GenBank/DDBJ whole genome shotgun (WGS) entry which is preliminary data.</text>
</comment>
<evidence type="ECO:0000313" key="2">
    <source>
        <dbReference type="Proteomes" id="UP000268829"/>
    </source>
</evidence>
<name>A0A3M8B7R7_9BACL</name>
<proteinExistence type="predicted"/>
<dbReference type="EMBL" id="RHHS01000013">
    <property type="protein sequence ID" value="RNB59468.1"/>
    <property type="molecule type" value="Genomic_DNA"/>
</dbReference>
<gene>
    <name evidence="1" type="ORF">EDM57_04825</name>
</gene>
<keyword evidence="2" id="KW-1185">Reference proteome</keyword>
<accession>A0A3M8B7R7</accession>
<reference evidence="1 2" key="1">
    <citation type="submission" date="2018-10" db="EMBL/GenBank/DDBJ databases">
        <title>Phylogenomics of Brevibacillus.</title>
        <authorList>
            <person name="Dunlap C."/>
        </authorList>
    </citation>
    <scope>NUCLEOTIDE SEQUENCE [LARGE SCALE GENOMIC DNA]</scope>
    <source>
        <strain evidence="1 2">DSM 100115</strain>
    </source>
</reference>
<dbReference type="AlphaFoldDB" id="A0A3M8B7R7"/>
<sequence length="82" mass="9712">MLRNYEGKDNYGRPKSEYLEKLSNMDYESLLKETEDKIWLSAYAANNPRSDYHWQVDACYDEWSKRGDVKGYEKAYKNVVSG</sequence>